<dbReference type="SUPFAM" id="SSF55103">
    <property type="entry name" value="FAD-linked oxidases, C-terminal domain"/>
    <property type="match status" value="1"/>
</dbReference>
<keyword evidence="3" id="KW-0274">FAD</keyword>
<dbReference type="PANTHER" id="PTHR11748">
    <property type="entry name" value="D-LACTATE DEHYDROGENASE"/>
    <property type="match status" value="1"/>
</dbReference>
<keyword evidence="4" id="KW-0560">Oxidoreductase</keyword>
<evidence type="ECO:0000256" key="1">
    <source>
        <dbReference type="ARBA" id="ARBA00001974"/>
    </source>
</evidence>
<comment type="cofactor">
    <cofactor evidence="1">
        <name>FAD</name>
        <dbReference type="ChEBI" id="CHEBI:57692"/>
    </cofactor>
</comment>
<dbReference type="GO" id="GO:1903457">
    <property type="term" value="P:lactate catabolic process"/>
    <property type="evidence" value="ECO:0007669"/>
    <property type="project" value="TreeGrafter"/>
</dbReference>
<evidence type="ECO:0000256" key="3">
    <source>
        <dbReference type="ARBA" id="ARBA00022827"/>
    </source>
</evidence>
<evidence type="ECO:0000256" key="2">
    <source>
        <dbReference type="ARBA" id="ARBA00022630"/>
    </source>
</evidence>
<dbReference type="AlphaFoldDB" id="A0A7W1XUP2"/>
<dbReference type="Gene3D" id="1.10.45.10">
    <property type="entry name" value="Vanillyl-alcohol Oxidase, Chain A, domain 4"/>
    <property type="match status" value="1"/>
</dbReference>
<gene>
    <name evidence="6" type="ORF">H2C83_15245</name>
</gene>
<keyword evidence="7" id="KW-1185">Reference proteome</keyword>
<reference evidence="6 7" key="1">
    <citation type="submission" date="2020-07" db="EMBL/GenBank/DDBJ databases">
        <title>Thermoactinomyces phylogeny.</title>
        <authorList>
            <person name="Dunlap C."/>
        </authorList>
    </citation>
    <scope>NUCLEOTIDE SEQUENCE [LARGE SCALE GENOMIC DNA]</scope>
    <source>
        <strain evidence="6 7">AMNI-1</strain>
    </source>
</reference>
<dbReference type="GO" id="GO:0050660">
    <property type="term" value="F:flavin adenine dinucleotide binding"/>
    <property type="evidence" value="ECO:0007669"/>
    <property type="project" value="InterPro"/>
</dbReference>
<dbReference type="EMBL" id="JACEOL010000062">
    <property type="protein sequence ID" value="MBA4603624.1"/>
    <property type="molecule type" value="Genomic_DNA"/>
</dbReference>
<dbReference type="PANTHER" id="PTHR11748:SF111">
    <property type="entry name" value="D-LACTATE DEHYDROGENASE, MITOCHONDRIAL-RELATED"/>
    <property type="match status" value="1"/>
</dbReference>
<dbReference type="Proteomes" id="UP000538292">
    <property type="component" value="Unassembled WGS sequence"/>
</dbReference>
<proteinExistence type="predicted"/>
<feature type="domain" description="FAD-binding oxidoreductase/transferase type 4 C-terminal" evidence="5">
    <location>
        <begin position="1"/>
        <end position="56"/>
    </location>
</feature>
<organism evidence="6 7">
    <name type="scientific">Thermoactinomyces mirandus</name>
    <dbReference type="NCBI Taxonomy" id="2756294"/>
    <lineage>
        <taxon>Bacteria</taxon>
        <taxon>Bacillati</taxon>
        <taxon>Bacillota</taxon>
        <taxon>Bacilli</taxon>
        <taxon>Bacillales</taxon>
        <taxon>Thermoactinomycetaceae</taxon>
        <taxon>Thermoactinomyces</taxon>
    </lineage>
</organism>
<evidence type="ECO:0000256" key="4">
    <source>
        <dbReference type="ARBA" id="ARBA00023002"/>
    </source>
</evidence>
<evidence type="ECO:0000313" key="6">
    <source>
        <dbReference type="EMBL" id="MBA4603624.1"/>
    </source>
</evidence>
<dbReference type="FunFam" id="1.10.45.10:FF:000001">
    <property type="entry name" value="D-lactate dehydrogenase mitochondrial"/>
    <property type="match status" value="1"/>
</dbReference>
<sequence length="60" mass="6499">MFDVAVKLGGTLSGKHGIGMAKAKYLDLEFGQAGVDVPRRIKEALDPKYRLNPGKIVGRD</sequence>
<protein>
    <recommendedName>
        <fullName evidence="5">FAD-binding oxidoreductase/transferase type 4 C-terminal domain-containing protein</fullName>
    </recommendedName>
</protein>
<keyword evidence="2" id="KW-0285">Flavoprotein</keyword>
<dbReference type="InterPro" id="IPR004113">
    <property type="entry name" value="FAD-bd_oxidored_4_C"/>
</dbReference>
<dbReference type="InterPro" id="IPR016164">
    <property type="entry name" value="FAD-linked_Oxase-like_C"/>
</dbReference>
<evidence type="ECO:0000259" key="5">
    <source>
        <dbReference type="Pfam" id="PF02913"/>
    </source>
</evidence>
<dbReference type="GO" id="GO:0008720">
    <property type="term" value="F:D-lactate dehydrogenase (NAD+) activity"/>
    <property type="evidence" value="ECO:0007669"/>
    <property type="project" value="TreeGrafter"/>
</dbReference>
<comment type="caution">
    <text evidence="6">The sequence shown here is derived from an EMBL/GenBank/DDBJ whole genome shotgun (WGS) entry which is preliminary data.</text>
</comment>
<name>A0A7W1XUP2_9BACL</name>
<dbReference type="GO" id="GO:0004458">
    <property type="term" value="F:D-lactate dehydrogenase (cytochrome) activity"/>
    <property type="evidence" value="ECO:0007669"/>
    <property type="project" value="TreeGrafter"/>
</dbReference>
<evidence type="ECO:0000313" key="7">
    <source>
        <dbReference type="Proteomes" id="UP000538292"/>
    </source>
</evidence>
<dbReference type="Pfam" id="PF02913">
    <property type="entry name" value="FAD-oxidase_C"/>
    <property type="match status" value="1"/>
</dbReference>
<accession>A0A7W1XUP2</accession>
<dbReference type="InterPro" id="IPR016171">
    <property type="entry name" value="Vanillyl_alc_oxidase_C-sub2"/>
</dbReference>